<protein>
    <submittedName>
        <fullName evidence="10">ABC transporter ATP-binding protein</fullName>
    </submittedName>
</protein>
<dbReference type="Gene3D" id="1.20.1560.10">
    <property type="entry name" value="ABC transporter type 1, transmembrane domain"/>
    <property type="match status" value="1"/>
</dbReference>
<dbReference type="Gene3D" id="3.40.50.300">
    <property type="entry name" value="P-loop containing nucleotide triphosphate hydrolases"/>
    <property type="match status" value="1"/>
</dbReference>
<evidence type="ECO:0000259" key="9">
    <source>
        <dbReference type="PROSITE" id="PS50929"/>
    </source>
</evidence>
<dbReference type="InterPro" id="IPR027417">
    <property type="entry name" value="P-loop_NTPase"/>
</dbReference>
<evidence type="ECO:0000256" key="2">
    <source>
        <dbReference type="ARBA" id="ARBA00022692"/>
    </source>
</evidence>
<dbReference type="SUPFAM" id="SSF52540">
    <property type="entry name" value="P-loop containing nucleoside triphosphate hydrolases"/>
    <property type="match status" value="1"/>
</dbReference>
<dbReference type="GO" id="GO:0005524">
    <property type="term" value="F:ATP binding"/>
    <property type="evidence" value="ECO:0007669"/>
    <property type="project" value="UniProtKB-KW"/>
</dbReference>
<dbReference type="InterPro" id="IPR011527">
    <property type="entry name" value="ABC1_TM_dom"/>
</dbReference>
<dbReference type="RefSeq" id="WP_185966778.1">
    <property type="nucleotide sequence ID" value="NZ_JACSRA010000030.1"/>
</dbReference>
<gene>
    <name evidence="10" type="ORF">H9661_16230</name>
</gene>
<dbReference type="PROSITE" id="PS50893">
    <property type="entry name" value="ABC_TRANSPORTER_2"/>
    <property type="match status" value="1"/>
</dbReference>
<name>A0ABR8PXL3_9CLOT</name>
<evidence type="ECO:0000256" key="3">
    <source>
        <dbReference type="ARBA" id="ARBA00022741"/>
    </source>
</evidence>
<dbReference type="PANTHER" id="PTHR43394:SF1">
    <property type="entry name" value="ATP-BINDING CASSETTE SUB-FAMILY B MEMBER 10, MITOCHONDRIAL"/>
    <property type="match status" value="1"/>
</dbReference>
<keyword evidence="5 7" id="KW-1133">Transmembrane helix</keyword>
<keyword evidence="6 7" id="KW-0472">Membrane</keyword>
<feature type="transmembrane region" description="Helical" evidence="7">
    <location>
        <begin position="12"/>
        <end position="35"/>
    </location>
</feature>
<dbReference type="PANTHER" id="PTHR43394">
    <property type="entry name" value="ATP-DEPENDENT PERMEASE MDL1, MITOCHONDRIAL"/>
    <property type="match status" value="1"/>
</dbReference>
<evidence type="ECO:0000256" key="1">
    <source>
        <dbReference type="ARBA" id="ARBA00004651"/>
    </source>
</evidence>
<dbReference type="Pfam" id="PF00005">
    <property type="entry name" value="ABC_tran"/>
    <property type="match status" value="1"/>
</dbReference>
<dbReference type="InterPro" id="IPR017871">
    <property type="entry name" value="ABC_transporter-like_CS"/>
</dbReference>
<dbReference type="PROSITE" id="PS00211">
    <property type="entry name" value="ABC_TRANSPORTER_1"/>
    <property type="match status" value="1"/>
</dbReference>
<evidence type="ECO:0000313" key="11">
    <source>
        <dbReference type="Proteomes" id="UP000627781"/>
    </source>
</evidence>
<feature type="transmembrane region" description="Helical" evidence="7">
    <location>
        <begin position="153"/>
        <end position="170"/>
    </location>
</feature>
<evidence type="ECO:0000256" key="7">
    <source>
        <dbReference type="SAM" id="Phobius"/>
    </source>
</evidence>
<dbReference type="Pfam" id="PF00664">
    <property type="entry name" value="ABC_membrane"/>
    <property type="match status" value="1"/>
</dbReference>
<evidence type="ECO:0000256" key="5">
    <source>
        <dbReference type="ARBA" id="ARBA00022989"/>
    </source>
</evidence>
<keyword evidence="11" id="KW-1185">Reference proteome</keyword>
<dbReference type="InterPro" id="IPR003593">
    <property type="entry name" value="AAA+_ATPase"/>
</dbReference>
<feature type="domain" description="ABC transmembrane type-1" evidence="9">
    <location>
        <begin position="16"/>
        <end position="294"/>
    </location>
</feature>
<accession>A0ABR8PXL3</accession>
<reference evidence="10 11" key="1">
    <citation type="submission" date="2020-08" db="EMBL/GenBank/DDBJ databases">
        <title>A Genomic Blueprint of the Chicken Gut Microbiome.</title>
        <authorList>
            <person name="Gilroy R."/>
            <person name="Ravi A."/>
            <person name="Getino M."/>
            <person name="Pursley I."/>
            <person name="Horton D.L."/>
            <person name="Alikhan N.-F."/>
            <person name="Baker D."/>
            <person name="Gharbi K."/>
            <person name="Hall N."/>
            <person name="Watson M."/>
            <person name="Adriaenssens E.M."/>
            <person name="Foster-Nyarko E."/>
            <person name="Jarju S."/>
            <person name="Secka A."/>
            <person name="Antonio M."/>
            <person name="Oren A."/>
            <person name="Chaudhuri R."/>
            <person name="La Ragione R.M."/>
            <person name="Hildebrand F."/>
            <person name="Pallen M.J."/>
        </authorList>
    </citation>
    <scope>NUCLEOTIDE SEQUENCE [LARGE SCALE GENOMIC DNA]</scope>
    <source>
        <strain evidence="10 11">Sa3CVN1</strain>
    </source>
</reference>
<comment type="caution">
    <text evidence="10">The sequence shown here is derived from an EMBL/GenBank/DDBJ whole genome shotgun (WGS) entry which is preliminary data.</text>
</comment>
<feature type="transmembrane region" description="Helical" evidence="7">
    <location>
        <begin position="47"/>
        <end position="71"/>
    </location>
</feature>
<feature type="domain" description="ABC transporter" evidence="8">
    <location>
        <begin position="325"/>
        <end position="559"/>
    </location>
</feature>
<evidence type="ECO:0000256" key="4">
    <source>
        <dbReference type="ARBA" id="ARBA00022840"/>
    </source>
</evidence>
<keyword evidence="3" id="KW-0547">Nucleotide-binding</keyword>
<evidence type="ECO:0000256" key="6">
    <source>
        <dbReference type="ARBA" id="ARBA00023136"/>
    </source>
</evidence>
<dbReference type="InterPro" id="IPR003439">
    <property type="entry name" value="ABC_transporter-like_ATP-bd"/>
</dbReference>
<evidence type="ECO:0000313" key="10">
    <source>
        <dbReference type="EMBL" id="MBD7912900.1"/>
    </source>
</evidence>
<dbReference type="Proteomes" id="UP000627781">
    <property type="component" value="Unassembled WGS sequence"/>
</dbReference>
<dbReference type="CDD" id="cd07346">
    <property type="entry name" value="ABC_6TM_exporters"/>
    <property type="match status" value="1"/>
</dbReference>
<sequence length="564" mass="63378">MKKYIFKFKGLLATTILLVSIDAVISVAISFMLKYIIDLAEGDNINIFFRGVVLLGAYTGVSLIFKFALYISKAIYIRKTMTYLKNDMFSNILNKDIKTFNEQNSANYISLLTNDVNMLEQDCFLNMFNLINYLVSFIAALISAIYLNLSITIAILVLALIAMFIPKLFGGKLSSKKKVYSRSLEELTSKTKDILSGFEVVRNFNIFSKAKKMYNESNSNVEIKKQEFSIYNGIVDCCAEFLGILMFIIPLIFGGYLLIKKEITMGTLIGLIQLMNYLSNPVVQSIQIINKIKSLTSISEKINSLATGECEGGGKYELTSFEKNIEFKDVSFSYDGSKLALENVNIEFEKGKKYAIVGGSGSGKSTIVKLILGYYNDFKGQIFIDGINNEDIKLDDIYKHISVIQQNVFMFDGTIKDNVTLYQDYSDEEIMDVIEKAGLSNLIERLPNGIYEEIGENGGKLSGGEKQRIAIARSLIKKSSIMLLDESTSALDNETAYSIEKSLLHLEDVTLIVITHKLMEDTLKDYDEIIAVNAGNVIETGDFYSLINKKEYFYSLYYVAEGCE</sequence>
<feature type="transmembrane region" description="Helical" evidence="7">
    <location>
        <begin position="234"/>
        <end position="259"/>
    </location>
</feature>
<comment type="subcellular location">
    <subcellularLocation>
        <location evidence="1">Cell membrane</location>
        <topology evidence="1">Multi-pass membrane protein</topology>
    </subcellularLocation>
</comment>
<keyword evidence="2 7" id="KW-0812">Transmembrane</keyword>
<proteinExistence type="predicted"/>
<dbReference type="InterPro" id="IPR036640">
    <property type="entry name" value="ABC1_TM_sf"/>
</dbReference>
<keyword evidence="4 10" id="KW-0067">ATP-binding</keyword>
<dbReference type="PROSITE" id="PS50929">
    <property type="entry name" value="ABC_TM1F"/>
    <property type="match status" value="1"/>
</dbReference>
<feature type="transmembrane region" description="Helical" evidence="7">
    <location>
        <begin position="127"/>
        <end position="147"/>
    </location>
</feature>
<dbReference type="SUPFAM" id="SSF90123">
    <property type="entry name" value="ABC transporter transmembrane region"/>
    <property type="match status" value="1"/>
</dbReference>
<organism evidence="10 11">
    <name type="scientific">Clostridium cibarium</name>
    <dbReference type="NCBI Taxonomy" id="2762247"/>
    <lineage>
        <taxon>Bacteria</taxon>
        <taxon>Bacillati</taxon>
        <taxon>Bacillota</taxon>
        <taxon>Clostridia</taxon>
        <taxon>Eubacteriales</taxon>
        <taxon>Clostridiaceae</taxon>
        <taxon>Clostridium</taxon>
    </lineage>
</organism>
<dbReference type="SMART" id="SM00382">
    <property type="entry name" value="AAA"/>
    <property type="match status" value="1"/>
</dbReference>
<dbReference type="EMBL" id="JACSRA010000030">
    <property type="protein sequence ID" value="MBD7912900.1"/>
    <property type="molecule type" value="Genomic_DNA"/>
</dbReference>
<evidence type="ECO:0000259" key="8">
    <source>
        <dbReference type="PROSITE" id="PS50893"/>
    </source>
</evidence>
<dbReference type="InterPro" id="IPR039421">
    <property type="entry name" value="Type_1_exporter"/>
</dbReference>